<dbReference type="Gene3D" id="1.20.1250.20">
    <property type="entry name" value="MFS general substrate transporter like domains"/>
    <property type="match status" value="1"/>
</dbReference>
<evidence type="ECO:0000259" key="7">
    <source>
        <dbReference type="PROSITE" id="PS50850"/>
    </source>
</evidence>
<organism evidence="8 9">
    <name type="scientific">Hapsidospora chrysogenum (strain ATCC 11550 / CBS 779.69 / DSM 880 / IAM 14645 / JCM 23072 / IMI 49137)</name>
    <name type="common">Acremonium chrysogenum</name>
    <dbReference type="NCBI Taxonomy" id="857340"/>
    <lineage>
        <taxon>Eukaryota</taxon>
        <taxon>Fungi</taxon>
        <taxon>Dikarya</taxon>
        <taxon>Ascomycota</taxon>
        <taxon>Pezizomycotina</taxon>
        <taxon>Sordariomycetes</taxon>
        <taxon>Hypocreomycetidae</taxon>
        <taxon>Hypocreales</taxon>
        <taxon>Bionectriaceae</taxon>
        <taxon>Hapsidospora</taxon>
    </lineage>
</organism>
<evidence type="ECO:0000256" key="6">
    <source>
        <dbReference type="SAM" id="Phobius"/>
    </source>
</evidence>
<dbReference type="HOGENOM" id="CLU_021993_3_1_1"/>
<feature type="region of interest" description="Disordered" evidence="5">
    <location>
        <begin position="1"/>
        <end position="47"/>
    </location>
</feature>
<dbReference type="PROSITE" id="PS50850">
    <property type="entry name" value="MFS"/>
    <property type="match status" value="1"/>
</dbReference>
<dbReference type="InterPro" id="IPR020846">
    <property type="entry name" value="MFS_dom"/>
</dbReference>
<dbReference type="STRING" id="857340.A0A086T4X5"/>
<accession>A0A086T4X5</accession>
<dbReference type="PANTHER" id="PTHR23514:SF16">
    <property type="entry name" value="TRANSPORTER, PUTATIVE (AFU_ORTHOLOGUE AFUA_2G17270)-RELATED"/>
    <property type="match status" value="1"/>
</dbReference>
<dbReference type="InterPro" id="IPR051788">
    <property type="entry name" value="MFS_Transporter"/>
</dbReference>
<dbReference type="InterPro" id="IPR036259">
    <property type="entry name" value="MFS_trans_sf"/>
</dbReference>
<feature type="region of interest" description="Disordered" evidence="5">
    <location>
        <begin position="239"/>
        <end position="261"/>
    </location>
</feature>
<feature type="transmembrane region" description="Helical" evidence="6">
    <location>
        <begin position="137"/>
        <end position="157"/>
    </location>
</feature>
<name>A0A086T4X5_HAPC1</name>
<evidence type="ECO:0000256" key="1">
    <source>
        <dbReference type="ARBA" id="ARBA00004141"/>
    </source>
</evidence>
<dbReference type="OrthoDB" id="413079at2759"/>
<dbReference type="GO" id="GO:0016020">
    <property type="term" value="C:membrane"/>
    <property type="evidence" value="ECO:0007669"/>
    <property type="project" value="UniProtKB-SubCell"/>
</dbReference>
<feature type="transmembrane region" description="Helical" evidence="6">
    <location>
        <begin position="280"/>
        <end position="297"/>
    </location>
</feature>
<feature type="transmembrane region" description="Helical" evidence="6">
    <location>
        <begin position="178"/>
        <end position="201"/>
    </location>
</feature>
<keyword evidence="9" id="KW-1185">Reference proteome</keyword>
<feature type="transmembrane region" description="Helical" evidence="6">
    <location>
        <begin position="317"/>
        <end position="334"/>
    </location>
</feature>
<dbReference type="InterPro" id="IPR011701">
    <property type="entry name" value="MFS"/>
</dbReference>
<evidence type="ECO:0000313" key="9">
    <source>
        <dbReference type="Proteomes" id="UP000029964"/>
    </source>
</evidence>
<keyword evidence="2 6" id="KW-0812">Transmembrane</keyword>
<dbReference type="Proteomes" id="UP000029964">
    <property type="component" value="Unassembled WGS sequence"/>
</dbReference>
<dbReference type="Pfam" id="PF07690">
    <property type="entry name" value="MFS_1"/>
    <property type="match status" value="1"/>
</dbReference>
<dbReference type="AlphaFoldDB" id="A0A086T4X5"/>
<dbReference type="EMBL" id="JPKY01000049">
    <property type="protein sequence ID" value="KFH44407.1"/>
    <property type="molecule type" value="Genomic_DNA"/>
</dbReference>
<dbReference type="GO" id="GO:0022857">
    <property type="term" value="F:transmembrane transporter activity"/>
    <property type="evidence" value="ECO:0007669"/>
    <property type="project" value="InterPro"/>
</dbReference>
<evidence type="ECO:0000256" key="5">
    <source>
        <dbReference type="SAM" id="MobiDB-lite"/>
    </source>
</evidence>
<reference evidence="9" key="1">
    <citation type="journal article" date="2014" name="Genome Announc.">
        <title>Genome sequence and annotation of Acremonium chrysogenum, producer of the beta-lactam antibiotic cephalosporin C.</title>
        <authorList>
            <person name="Terfehr D."/>
            <person name="Dahlmann T.A."/>
            <person name="Specht T."/>
            <person name="Zadra I."/>
            <person name="Kuernsteiner H."/>
            <person name="Kueck U."/>
        </authorList>
    </citation>
    <scope>NUCLEOTIDE SEQUENCE [LARGE SCALE GENOMIC DNA]</scope>
    <source>
        <strain evidence="9">ATCC 11550 / CBS 779.69 / DSM 880 / IAM 14645 / JCM 23072 / IMI 49137</strain>
    </source>
</reference>
<keyword evidence="4 6" id="KW-0472">Membrane</keyword>
<evidence type="ECO:0000256" key="4">
    <source>
        <dbReference type="ARBA" id="ARBA00023136"/>
    </source>
</evidence>
<comment type="subcellular location">
    <subcellularLocation>
        <location evidence="1">Membrane</location>
        <topology evidence="1">Multi-pass membrane protein</topology>
    </subcellularLocation>
</comment>
<sequence length="467" mass="50041">MATTVTQTEQHELEPHRLSSPAPWPQQTSDPEPPRPEEGGGRSGGGRDTATILKVVSASFSFFVAGVNDGSVGAIIPYVIREYNVNTAIVSSIYGASFAGWVVAALTNTHLCQYLDLGSMLALGAVFQIAAHALRAWMPPFGLFVTTFFLVAIGQAFNDTHANTFVAGVKGAHRWLAVIHAAFMGGCLVGPFVATAVASAGQRSTWYLFYTFPVAIGLVNLAFICWAFRDTLLIKHRTTTPTEGTSPAEQTQADGPSQQQVSRSKDAVALIKSTLRQPSVWLLSLFYFFYIGSQITSNGWVVEYLVEVRGGELSSMGYVPAGFNGGCLLGRLLLAEPTHRLGERRMVFFYCCIAVALQIVFWLVPNIIAASVAISFIGFFTGPLFATGISLGSKLFPHEIHSTALAFVFVYAQMGGSLFPVVTGVVASRVGVGALQPILVGILAATTVSWMLVPRPKSSPNAGLHQE</sequence>
<feature type="transmembrane region" description="Helical" evidence="6">
    <location>
        <begin position="370"/>
        <end position="392"/>
    </location>
</feature>
<dbReference type="PANTHER" id="PTHR23514">
    <property type="entry name" value="BYPASS OF STOP CODON PROTEIN 6"/>
    <property type="match status" value="1"/>
</dbReference>
<keyword evidence="3 6" id="KW-1133">Transmembrane helix</keyword>
<gene>
    <name evidence="8" type="ORF">ACRE_048310</name>
</gene>
<evidence type="ECO:0000313" key="8">
    <source>
        <dbReference type="EMBL" id="KFH44407.1"/>
    </source>
</evidence>
<feature type="transmembrane region" description="Helical" evidence="6">
    <location>
        <begin position="404"/>
        <end position="428"/>
    </location>
</feature>
<feature type="transmembrane region" description="Helical" evidence="6">
    <location>
        <begin position="434"/>
        <end position="453"/>
    </location>
</feature>
<dbReference type="SUPFAM" id="SSF103473">
    <property type="entry name" value="MFS general substrate transporter"/>
    <property type="match status" value="1"/>
</dbReference>
<comment type="caution">
    <text evidence="8">The sequence shown here is derived from an EMBL/GenBank/DDBJ whole genome shotgun (WGS) entry which is preliminary data.</text>
</comment>
<evidence type="ECO:0000256" key="2">
    <source>
        <dbReference type="ARBA" id="ARBA00022692"/>
    </source>
</evidence>
<feature type="transmembrane region" description="Helical" evidence="6">
    <location>
        <begin position="88"/>
        <end position="107"/>
    </location>
</feature>
<protein>
    <submittedName>
        <fullName evidence="8">Bypass of stop codon protein-like protein</fullName>
    </submittedName>
</protein>
<proteinExistence type="predicted"/>
<feature type="domain" description="Major facilitator superfamily (MFS) profile" evidence="7">
    <location>
        <begin position="54"/>
        <end position="457"/>
    </location>
</feature>
<dbReference type="FunFam" id="1.20.1250.20:FF:000286">
    <property type="entry name" value="MFS efflux transporter"/>
    <property type="match status" value="1"/>
</dbReference>
<feature type="transmembrane region" description="Helical" evidence="6">
    <location>
        <begin position="207"/>
        <end position="228"/>
    </location>
</feature>
<feature type="transmembrane region" description="Helical" evidence="6">
    <location>
        <begin position="346"/>
        <end position="364"/>
    </location>
</feature>
<evidence type="ECO:0000256" key="3">
    <source>
        <dbReference type="ARBA" id="ARBA00022989"/>
    </source>
</evidence>